<keyword evidence="11" id="KW-1185">Reference proteome</keyword>
<dbReference type="PANTHER" id="PTHR43867">
    <property type="entry name" value="CELLULOSE SYNTHASE CATALYTIC SUBUNIT A [UDP-FORMING]"/>
    <property type="match status" value="1"/>
</dbReference>
<keyword evidence="4 8" id="KW-0812">Transmembrane</keyword>
<dbReference type="GO" id="GO:0016757">
    <property type="term" value="F:glycosyltransferase activity"/>
    <property type="evidence" value="ECO:0007669"/>
    <property type="project" value="UniProtKB-KW"/>
</dbReference>
<feature type="transmembrane region" description="Helical" evidence="8">
    <location>
        <begin position="555"/>
        <end position="573"/>
    </location>
</feature>
<evidence type="ECO:0000256" key="6">
    <source>
        <dbReference type="ARBA" id="ARBA00023136"/>
    </source>
</evidence>
<evidence type="ECO:0000256" key="2">
    <source>
        <dbReference type="ARBA" id="ARBA00022676"/>
    </source>
</evidence>
<evidence type="ECO:0000313" key="11">
    <source>
        <dbReference type="Proteomes" id="UP000316270"/>
    </source>
</evidence>
<evidence type="ECO:0000256" key="7">
    <source>
        <dbReference type="SAM" id="MobiDB-lite"/>
    </source>
</evidence>
<comment type="subcellular location">
    <subcellularLocation>
        <location evidence="1">Membrane</location>
        <topology evidence="1">Multi-pass membrane protein</topology>
    </subcellularLocation>
</comment>
<feature type="transmembrane region" description="Helical" evidence="8">
    <location>
        <begin position="663"/>
        <end position="682"/>
    </location>
</feature>
<reference evidence="10 11" key="1">
    <citation type="submission" date="2019-07" db="EMBL/GenBank/DDBJ databases">
        <title>Finished genome of Venturia effusa.</title>
        <authorList>
            <person name="Young C.A."/>
            <person name="Cox M.P."/>
            <person name="Ganley A.R.D."/>
            <person name="David W.J."/>
        </authorList>
    </citation>
    <scope>NUCLEOTIDE SEQUENCE [LARGE SCALE GENOMIC DNA]</scope>
    <source>
        <strain evidence="11">albino</strain>
    </source>
</reference>
<dbReference type="InterPro" id="IPR001173">
    <property type="entry name" value="Glyco_trans_2-like"/>
</dbReference>
<evidence type="ECO:0000256" key="1">
    <source>
        <dbReference type="ARBA" id="ARBA00004141"/>
    </source>
</evidence>
<feature type="transmembrane region" description="Helical" evidence="8">
    <location>
        <begin position="474"/>
        <end position="502"/>
    </location>
</feature>
<dbReference type="GO" id="GO:0016020">
    <property type="term" value="C:membrane"/>
    <property type="evidence" value="ECO:0007669"/>
    <property type="project" value="UniProtKB-SubCell"/>
</dbReference>
<feature type="region of interest" description="Disordered" evidence="7">
    <location>
        <begin position="1"/>
        <end position="67"/>
    </location>
</feature>
<keyword evidence="5 8" id="KW-1133">Transmembrane helix</keyword>
<proteinExistence type="predicted"/>
<evidence type="ECO:0000256" key="5">
    <source>
        <dbReference type="ARBA" id="ARBA00022989"/>
    </source>
</evidence>
<dbReference type="AlphaFoldDB" id="A0A517KXU0"/>
<evidence type="ECO:0000256" key="3">
    <source>
        <dbReference type="ARBA" id="ARBA00022679"/>
    </source>
</evidence>
<dbReference type="EMBL" id="CP042185">
    <property type="protein sequence ID" value="QDS68194.1"/>
    <property type="molecule type" value="Genomic_DNA"/>
</dbReference>
<feature type="transmembrane region" description="Helical" evidence="8">
    <location>
        <begin position="172"/>
        <end position="195"/>
    </location>
</feature>
<keyword evidence="3" id="KW-0808">Transferase</keyword>
<feature type="transmembrane region" description="Helical" evidence="8">
    <location>
        <begin position="721"/>
        <end position="739"/>
    </location>
</feature>
<dbReference type="PANTHER" id="PTHR43867:SF2">
    <property type="entry name" value="CELLULOSE SYNTHASE CATALYTIC SUBUNIT A [UDP-FORMING]"/>
    <property type="match status" value="1"/>
</dbReference>
<dbReference type="STRING" id="50376.A0A517KXU0"/>
<dbReference type="Gene3D" id="3.90.550.10">
    <property type="entry name" value="Spore Coat Polysaccharide Biosynthesis Protein SpsA, Chain A"/>
    <property type="match status" value="1"/>
</dbReference>
<evidence type="ECO:0000256" key="8">
    <source>
        <dbReference type="SAM" id="Phobius"/>
    </source>
</evidence>
<dbReference type="OrthoDB" id="72851at2759"/>
<evidence type="ECO:0000256" key="4">
    <source>
        <dbReference type="ARBA" id="ARBA00022692"/>
    </source>
</evidence>
<evidence type="ECO:0000313" key="10">
    <source>
        <dbReference type="EMBL" id="QDS68194.1"/>
    </source>
</evidence>
<name>A0A517KXU0_9PEZI</name>
<dbReference type="Proteomes" id="UP000316270">
    <property type="component" value="Chromosome 1"/>
</dbReference>
<dbReference type="InterPro" id="IPR050321">
    <property type="entry name" value="Glycosyltr_2/OpgH_subfam"/>
</dbReference>
<feature type="transmembrane region" description="Helical" evidence="8">
    <location>
        <begin position="134"/>
        <end position="152"/>
    </location>
</feature>
<evidence type="ECO:0000259" key="9">
    <source>
        <dbReference type="Pfam" id="PF13632"/>
    </source>
</evidence>
<dbReference type="Pfam" id="PF13632">
    <property type="entry name" value="Glyco_trans_2_3"/>
    <property type="match status" value="1"/>
</dbReference>
<sequence length="740" mass="83811">MDDNPELESSHLPPLGQHVQSDPDAESTNSDPFSNAYAVNPSQTGSSNRQSRTGTPHPYQQPSSQNASEVIVPVQHQPDQIIPVNVPSRRQYGVSNSSMQNSDRYDPSEFIIEQLNEFDDVDLVKPWQRWLIRINPLVSVSVFLTYGAYFSYRVWCNWSFRQLQGGLNSATWIFIAAEGICIAPYFFWILLLLLCPEQRKRPKLRLRGGAVPSVDVMLTTCGEVVPMILDTALAACNIDYPTDRYRIIICDDDNDTSLAEALQPMLAKYPQLYYQAREKIEGVPHHYKAGNLQSGIDFAAALQGGAGEFLATLDSDMIPHPEWLRALLPHLLRDDELGLVSPPQTFYNVPLQDPLCQTICDFTYFMEVKKDAMGAAWCTGSGVVFKRFILEEMGGWPTASMAEDQLLSSMMNGMGYKAGYVHEFMQCGLIPESIVNHLKQRTRWAVGTMEAAAALRWGLPGSKITKHMTFRQRWCVFTFAFNTLMTIPVFICYFIIPALLYWGHDLMVYNTLPELRNQIRLGAVWVITLRLNEIVTGLPSGYIQSQRSAMAYQFMAPYLAMAILRCYILPWWLGGKEIAFLASGAIRNKLKERYKSQRAGLWVRIKLMGWDCEIYVHLILSLVCVGAFGIDTWRAVKISREAQEGKGPVLALRHLLVNSMLPPVWWLMILIAFLVPVGYVFWPPTVPEREELITRDEKGVAQPTVKEVKQVWGILPLVREAVWALTVCYCVVLFVGSFFF</sequence>
<feature type="transmembrane region" description="Helical" evidence="8">
    <location>
        <begin position="614"/>
        <end position="633"/>
    </location>
</feature>
<dbReference type="CDD" id="cd06421">
    <property type="entry name" value="CESA_CelA_like"/>
    <property type="match status" value="1"/>
</dbReference>
<feature type="domain" description="Glycosyltransferase 2-like" evidence="9">
    <location>
        <begin position="311"/>
        <end position="501"/>
    </location>
</feature>
<keyword evidence="6 8" id="KW-0472">Membrane</keyword>
<feature type="transmembrane region" description="Helical" evidence="8">
    <location>
        <begin position="522"/>
        <end position="543"/>
    </location>
</feature>
<protein>
    <recommendedName>
        <fullName evidence="9">Glycosyltransferase 2-like domain-containing protein</fullName>
    </recommendedName>
</protein>
<dbReference type="SUPFAM" id="SSF53448">
    <property type="entry name" value="Nucleotide-diphospho-sugar transferases"/>
    <property type="match status" value="1"/>
</dbReference>
<accession>A0A517KXU0</accession>
<feature type="compositionally biased region" description="Polar residues" evidence="7">
    <location>
        <begin position="40"/>
        <end position="67"/>
    </location>
</feature>
<dbReference type="InterPro" id="IPR029044">
    <property type="entry name" value="Nucleotide-diphossugar_trans"/>
</dbReference>
<organism evidence="10 11">
    <name type="scientific">Venturia effusa</name>
    <dbReference type="NCBI Taxonomy" id="50376"/>
    <lineage>
        <taxon>Eukaryota</taxon>
        <taxon>Fungi</taxon>
        <taxon>Dikarya</taxon>
        <taxon>Ascomycota</taxon>
        <taxon>Pezizomycotina</taxon>
        <taxon>Dothideomycetes</taxon>
        <taxon>Pleosporomycetidae</taxon>
        <taxon>Venturiales</taxon>
        <taxon>Venturiaceae</taxon>
        <taxon>Venturia</taxon>
    </lineage>
</organism>
<gene>
    <name evidence="10" type="ORF">FKW77_010531</name>
</gene>
<keyword evidence="2" id="KW-0328">Glycosyltransferase</keyword>